<evidence type="ECO:0000313" key="2">
    <source>
        <dbReference type="Proteomes" id="UP000253303"/>
    </source>
</evidence>
<dbReference type="OrthoDB" id="1551204at2"/>
<sequence length="74" mass="8770">MRVTVVKTPPRMSRANCYVERWVRNLWLACTRRMLISSELHAVLVLVDLRKDETFHRLALDSAYRRQPSARQDS</sequence>
<keyword evidence="2" id="KW-1185">Reference proteome</keyword>
<protein>
    <submittedName>
        <fullName evidence="1">Uncharacterized protein</fullName>
    </submittedName>
</protein>
<dbReference type="AlphaFoldDB" id="A0A366LF71"/>
<gene>
    <name evidence="1" type="ORF">DP939_44590</name>
</gene>
<evidence type="ECO:0000313" key="1">
    <source>
        <dbReference type="EMBL" id="RBQ12129.1"/>
    </source>
</evidence>
<comment type="caution">
    <text evidence="1">The sequence shown here is derived from an EMBL/GenBank/DDBJ whole genome shotgun (WGS) entry which is preliminary data.</text>
</comment>
<accession>A0A366LF71</accession>
<reference evidence="1 2" key="1">
    <citation type="submission" date="2018-06" db="EMBL/GenBank/DDBJ databases">
        <title>Sphaerisporangium craniellae sp. nov., isolated from a marine sponge in the South China Sea.</title>
        <authorList>
            <person name="Li L."/>
        </authorList>
    </citation>
    <scope>NUCLEOTIDE SEQUENCE [LARGE SCALE GENOMIC DNA]</scope>
    <source>
        <strain evidence="1 2">LHW63015</strain>
    </source>
</reference>
<dbReference type="EMBL" id="QMEY01000051">
    <property type="protein sequence ID" value="RBQ12129.1"/>
    <property type="molecule type" value="Genomic_DNA"/>
</dbReference>
<dbReference type="RefSeq" id="WP_113986886.1">
    <property type="nucleotide sequence ID" value="NZ_QMEY01000051.1"/>
</dbReference>
<dbReference type="Proteomes" id="UP000253303">
    <property type="component" value="Unassembled WGS sequence"/>
</dbReference>
<organism evidence="1 2">
    <name type="scientific">Spongiactinospora rosea</name>
    <dbReference type="NCBI Taxonomy" id="2248750"/>
    <lineage>
        <taxon>Bacteria</taxon>
        <taxon>Bacillati</taxon>
        <taxon>Actinomycetota</taxon>
        <taxon>Actinomycetes</taxon>
        <taxon>Streptosporangiales</taxon>
        <taxon>Streptosporangiaceae</taxon>
        <taxon>Spongiactinospora</taxon>
    </lineage>
</organism>
<proteinExistence type="predicted"/>
<name>A0A366LF71_9ACTN</name>